<dbReference type="AlphaFoldDB" id="A0A1M7YPD3"/>
<organism evidence="1 2">
    <name type="scientific">Vibrio quintilis</name>
    <dbReference type="NCBI Taxonomy" id="1117707"/>
    <lineage>
        <taxon>Bacteria</taxon>
        <taxon>Pseudomonadati</taxon>
        <taxon>Pseudomonadota</taxon>
        <taxon>Gammaproteobacteria</taxon>
        <taxon>Vibrionales</taxon>
        <taxon>Vibrionaceae</taxon>
        <taxon>Vibrio</taxon>
    </lineage>
</organism>
<dbReference type="RefSeq" id="WP_073579394.1">
    <property type="nucleotide sequence ID" value="NZ_AP024898.1"/>
</dbReference>
<sequence length="115" mass="12923">MTAVHFKGDFCAINAFKPDACTLNGVRKIHRIINLFQILDDSLMGLPVFQIFNTRKKTHTEYNIPVCDWHLLALALSGLSDSVRARLKNTADKLAEISENKADEDFWKCVSDALG</sequence>
<accession>A0A1M7YPD3</accession>
<dbReference type="EMBL" id="FRFG01000003">
    <property type="protein sequence ID" value="SHO54490.1"/>
    <property type="molecule type" value="Genomic_DNA"/>
</dbReference>
<name>A0A1M7YPD3_9VIBR</name>
<evidence type="ECO:0000313" key="2">
    <source>
        <dbReference type="Proteomes" id="UP000184600"/>
    </source>
</evidence>
<protein>
    <submittedName>
        <fullName evidence="1">Uncharacterized protein</fullName>
    </submittedName>
</protein>
<evidence type="ECO:0000313" key="1">
    <source>
        <dbReference type="EMBL" id="SHO54490.1"/>
    </source>
</evidence>
<keyword evidence="2" id="KW-1185">Reference proteome</keyword>
<reference evidence="2" key="1">
    <citation type="submission" date="2016-12" db="EMBL/GenBank/DDBJ databases">
        <authorList>
            <person name="Rodrigo-Torres L."/>
            <person name="Arahal R.D."/>
            <person name="Lucena T."/>
        </authorList>
    </citation>
    <scope>NUCLEOTIDE SEQUENCE [LARGE SCALE GENOMIC DNA]</scope>
</reference>
<gene>
    <name evidence="1" type="ORF">VQ7734_00204</name>
</gene>
<dbReference type="OrthoDB" id="6267106at2"/>
<dbReference type="Proteomes" id="UP000184600">
    <property type="component" value="Unassembled WGS sequence"/>
</dbReference>
<proteinExistence type="predicted"/>